<keyword evidence="4" id="KW-0479">Metal-binding</keyword>
<protein>
    <recommendedName>
        <fullName evidence="13">Peptidase M13 C-terminal domain-containing protein</fullName>
    </recommendedName>
</protein>
<feature type="region of interest" description="Disordered" evidence="8">
    <location>
        <begin position="1"/>
        <end position="80"/>
    </location>
</feature>
<dbReference type="Pfam" id="PF01431">
    <property type="entry name" value="Peptidase_M13"/>
    <property type="match status" value="1"/>
</dbReference>
<feature type="domain" description="Peptidase M13 C-terminal" evidence="9">
    <location>
        <begin position="682"/>
        <end position="881"/>
    </location>
</feature>
<evidence type="ECO:0000259" key="10">
    <source>
        <dbReference type="Pfam" id="PF05649"/>
    </source>
</evidence>
<dbReference type="AlphaFoldDB" id="W2RY89"/>
<dbReference type="GO" id="GO:0016485">
    <property type="term" value="P:protein processing"/>
    <property type="evidence" value="ECO:0007669"/>
    <property type="project" value="TreeGrafter"/>
</dbReference>
<dbReference type="PRINTS" id="PR00786">
    <property type="entry name" value="NEPRILYSIN"/>
</dbReference>
<gene>
    <name evidence="11" type="ORF">HMPREF1541_03327</name>
</gene>
<dbReference type="VEuPathDB" id="FungiDB:HMPREF1541_03327"/>
<evidence type="ECO:0000256" key="1">
    <source>
        <dbReference type="ARBA" id="ARBA00001947"/>
    </source>
</evidence>
<dbReference type="RefSeq" id="XP_008715901.1">
    <property type="nucleotide sequence ID" value="XM_008717679.1"/>
</dbReference>
<evidence type="ECO:0000313" key="11">
    <source>
        <dbReference type="EMBL" id="ETN41392.1"/>
    </source>
</evidence>
<dbReference type="CDD" id="cd08662">
    <property type="entry name" value="M13"/>
    <property type="match status" value="1"/>
</dbReference>
<dbReference type="InterPro" id="IPR008753">
    <property type="entry name" value="Peptidase_M13_N"/>
</dbReference>
<dbReference type="GO" id="GO:0005886">
    <property type="term" value="C:plasma membrane"/>
    <property type="evidence" value="ECO:0007669"/>
    <property type="project" value="TreeGrafter"/>
</dbReference>
<feature type="domain" description="Peptidase M13 N-terminal" evidence="10">
    <location>
        <begin position="207"/>
        <end position="621"/>
    </location>
</feature>
<reference evidence="11 12" key="1">
    <citation type="submission" date="2013-03" db="EMBL/GenBank/DDBJ databases">
        <title>The Genome Sequence of Phialophora europaea CBS 101466.</title>
        <authorList>
            <consortium name="The Broad Institute Genomics Platform"/>
            <person name="Cuomo C."/>
            <person name="de Hoog S."/>
            <person name="Gorbushina A."/>
            <person name="Walker B."/>
            <person name="Young S.K."/>
            <person name="Zeng Q."/>
            <person name="Gargeya S."/>
            <person name="Fitzgerald M."/>
            <person name="Haas B."/>
            <person name="Abouelleil A."/>
            <person name="Allen A.W."/>
            <person name="Alvarado L."/>
            <person name="Arachchi H.M."/>
            <person name="Berlin A.M."/>
            <person name="Chapman S.B."/>
            <person name="Gainer-Dewar J."/>
            <person name="Goldberg J."/>
            <person name="Griggs A."/>
            <person name="Gujja S."/>
            <person name="Hansen M."/>
            <person name="Howarth C."/>
            <person name="Imamovic A."/>
            <person name="Ireland A."/>
            <person name="Larimer J."/>
            <person name="McCowan C."/>
            <person name="Murphy C."/>
            <person name="Pearson M."/>
            <person name="Poon T.W."/>
            <person name="Priest M."/>
            <person name="Roberts A."/>
            <person name="Saif S."/>
            <person name="Shea T."/>
            <person name="Sisk P."/>
            <person name="Sykes S."/>
            <person name="Wortman J."/>
            <person name="Nusbaum C."/>
            <person name="Birren B."/>
        </authorList>
    </citation>
    <scope>NUCLEOTIDE SEQUENCE [LARGE SCALE GENOMIC DNA]</scope>
    <source>
        <strain evidence="11 12">CBS 101466</strain>
    </source>
</reference>
<keyword evidence="12" id="KW-1185">Reference proteome</keyword>
<evidence type="ECO:0000256" key="8">
    <source>
        <dbReference type="SAM" id="MobiDB-lite"/>
    </source>
</evidence>
<dbReference type="InParanoid" id="W2RY89"/>
<dbReference type="InterPro" id="IPR024079">
    <property type="entry name" value="MetalloPept_cat_dom_sf"/>
</dbReference>
<sequence>MSSPSTKRPGPLPKSGPSRHHHGNDHHQHSKSWTARLYRKHDAKHHRREDAPLLADDNAEEPAPSEAESEPEEEPRRCRDCCSGASKGTIDFIKGAGNRFKNALANIGEAAKSAGNAIASGAKKGGSSVKNNPKKVMGVTIGVLAVAVAGLTTAVMIDKIQHKHQVDICTTPACVRASNFILRNLDPRLTAQESAQVLNYHTVAVDPCVDFDQFACGGFGQQYDLREDQGDMYTGTLVADHAESLFKRIVMLDDSKVPNNDLAILKMLKKAYFACMDHTQARESGLKPLEALVDHIKELLPTSQYGRSGARRLDQSTITTLGRVEGLDKVFVFLKTTGIDTLVKMDVIPDPKEPSTQTVALSPVLAIGLPAPDNYRDAALVEEYRDVATETLKVFYDVHLNSSSILRRHQNIHSSVLDIAEGVIDLEVKLALALPLPEDLSNIEKTYSKISIGKLEAILPQIGIETVIKDLAPGVHPTSAIAASPEYLERLSFVLGGTPIEILQAFMSWKVIHKLAEEIDHPKLKRLNQFQAKLKGSAQELPAEPWRQCVREVNEILGWVMSRFFVKQKYTDPKGSAANVIADRVKKAFVDMLDEAHWMTKDDRAHAITKALAMTHKIGYPGKHPDIQSPSSIEKYYRKLNISDLHFANKLEFAKFETERIWSKLGSTTAYDEWQMYSTAVNSYYDHVANEMVLPAALLQPPLFYDDSVPEYLSYGSLGSIAGHEMSHGFGPVGSHFDKDGKLRDWWSDKTRAAFDVKAQCFAQQYSDFTVKGPNKEYQVNGNLTLSENIADAVGVHAAYIAWQQAEKEQSSKKLPGLDKFTKQQLFWIAYGGRWCSKTTPEKAAERVLTDKHAPKPARILGTIANTQEFLDAFNCPAKEPTCEMF</sequence>
<comment type="similarity">
    <text evidence="2">Belongs to the peptidase M13 family.</text>
</comment>
<keyword evidence="6" id="KW-0862">Zinc</keyword>
<organism evidence="11 12">
    <name type="scientific">Cyphellophora europaea (strain CBS 101466)</name>
    <name type="common">Phialophora europaea</name>
    <dbReference type="NCBI Taxonomy" id="1220924"/>
    <lineage>
        <taxon>Eukaryota</taxon>
        <taxon>Fungi</taxon>
        <taxon>Dikarya</taxon>
        <taxon>Ascomycota</taxon>
        <taxon>Pezizomycotina</taxon>
        <taxon>Eurotiomycetes</taxon>
        <taxon>Chaetothyriomycetidae</taxon>
        <taxon>Chaetothyriales</taxon>
        <taxon>Cyphellophoraceae</taxon>
        <taxon>Cyphellophora</taxon>
    </lineage>
</organism>
<name>W2RY89_CYPE1</name>
<dbReference type="PANTHER" id="PTHR11733:SF167">
    <property type="entry name" value="FI17812P1-RELATED"/>
    <property type="match status" value="1"/>
</dbReference>
<evidence type="ECO:0000256" key="4">
    <source>
        <dbReference type="ARBA" id="ARBA00022723"/>
    </source>
</evidence>
<keyword evidence="5" id="KW-0378">Hydrolase</keyword>
<dbReference type="Pfam" id="PF05649">
    <property type="entry name" value="Peptidase_M13_N"/>
    <property type="match status" value="1"/>
</dbReference>
<dbReference type="EMBL" id="KB822719">
    <property type="protein sequence ID" value="ETN41392.1"/>
    <property type="molecule type" value="Genomic_DNA"/>
</dbReference>
<keyword evidence="7" id="KW-0482">Metalloprotease</keyword>
<feature type="compositionally biased region" description="Basic residues" evidence="8">
    <location>
        <begin position="37"/>
        <end position="47"/>
    </location>
</feature>
<dbReference type="InterPro" id="IPR018497">
    <property type="entry name" value="Peptidase_M13_C"/>
</dbReference>
<dbReference type="OrthoDB" id="6475849at2759"/>
<dbReference type="PANTHER" id="PTHR11733">
    <property type="entry name" value="ZINC METALLOPROTEASE FAMILY M13 NEPRILYSIN-RELATED"/>
    <property type="match status" value="1"/>
</dbReference>
<dbReference type="Gene3D" id="3.40.390.10">
    <property type="entry name" value="Collagenase (Catalytic Domain)"/>
    <property type="match status" value="1"/>
</dbReference>
<dbReference type="InterPro" id="IPR000718">
    <property type="entry name" value="Peptidase_M13"/>
</dbReference>
<comment type="cofactor">
    <cofactor evidence="1">
        <name>Zn(2+)</name>
        <dbReference type="ChEBI" id="CHEBI:29105"/>
    </cofactor>
</comment>
<proteinExistence type="inferred from homology"/>
<dbReference type="GeneID" id="19970666"/>
<evidence type="ECO:0000256" key="2">
    <source>
        <dbReference type="ARBA" id="ARBA00007357"/>
    </source>
</evidence>
<evidence type="ECO:0000256" key="6">
    <source>
        <dbReference type="ARBA" id="ARBA00022833"/>
    </source>
</evidence>
<evidence type="ECO:0000259" key="9">
    <source>
        <dbReference type="Pfam" id="PF01431"/>
    </source>
</evidence>
<evidence type="ECO:0000256" key="7">
    <source>
        <dbReference type="ARBA" id="ARBA00023049"/>
    </source>
</evidence>
<dbReference type="Gene3D" id="1.10.1380.10">
    <property type="entry name" value="Neutral endopeptidase , domain2"/>
    <property type="match status" value="1"/>
</dbReference>
<dbReference type="eggNOG" id="KOG3624">
    <property type="taxonomic scope" value="Eukaryota"/>
</dbReference>
<dbReference type="GO" id="GO:0046872">
    <property type="term" value="F:metal ion binding"/>
    <property type="evidence" value="ECO:0007669"/>
    <property type="project" value="UniProtKB-KW"/>
</dbReference>
<evidence type="ECO:0000313" key="12">
    <source>
        <dbReference type="Proteomes" id="UP000030752"/>
    </source>
</evidence>
<dbReference type="SUPFAM" id="SSF55486">
    <property type="entry name" value="Metalloproteases ('zincins'), catalytic domain"/>
    <property type="match status" value="1"/>
</dbReference>
<accession>W2RY89</accession>
<dbReference type="STRING" id="1220924.W2RY89"/>
<dbReference type="GO" id="GO:0004222">
    <property type="term" value="F:metalloendopeptidase activity"/>
    <property type="evidence" value="ECO:0007669"/>
    <property type="project" value="InterPro"/>
</dbReference>
<evidence type="ECO:0008006" key="13">
    <source>
        <dbReference type="Google" id="ProtNLM"/>
    </source>
</evidence>
<keyword evidence="3" id="KW-0645">Protease</keyword>
<evidence type="ECO:0000256" key="3">
    <source>
        <dbReference type="ARBA" id="ARBA00022670"/>
    </source>
</evidence>
<dbReference type="InterPro" id="IPR042089">
    <property type="entry name" value="Peptidase_M13_dom_2"/>
</dbReference>
<dbReference type="PROSITE" id="PS51885">
    <property type="entry name" value="NEPRILYSIN"/>
    <property type="match status" value="1"/>
</dbReference>
<feature type="compositionally biased region" description="Basic residues" evidence="8">
    <location>
        <begin position="17"/>
        <end position="30"/>
    </location>
</feature>
<dbReference type="Proteomes" id="UP000030752">
    <property type="component" value="Unassembled WGS sequence"/>
</dbReference>
<dbReference type="HOGENOM" id="CLU_006187_4_3_1"/>
<evidence type="ECO:0000256" key="5">
    <source>
        <dbReference type="ARBA" id="ARBA00022801"/>
    </source>
</evidence>